<dbReference type="PANTHER" id="PTHR32071:SF57">
    <property type="entry name" value="C4-DICARBOXYLATE TRANSPORT TRANSCRIPTIONAL REGULATORY PROTEIN DCTD"/>
    <property type="match status" value="1"/>
</dbReference>
<evidence type="ECO:0000313" key="6">
    <source>
        <dbReference type="EMBL" id="UWX05564.1"/>
    </source>
</evidence>
<dbReference type="InterPro" id="IPR002078">
    <property type="entry name" value="Sigma_54_int"/>
</dbReference>
<proteinExistence type="predicted"/>
<dbReference type="Gene3D" id="3.40.50.300">
    <property type="entry name" value="P-loop containing nucleotide triphosphate hydrolases"/>
    <property type="match status" value="1"/>
</dbReference>
<evidence type="ECO:0000259" key="5">
    <source>
        <dbReference type="PROSITE" id="PS50045"/>
    </source>
</evidence>
<dbReference type="PROSITE" id="PS00688">
    <property type="entry name" value="SIGMA54_INTERACT_3"/>
    <property type="match status" value="1"/>
</dbReference>
<dbReference type="Gene3D" id="1.10.8.60">
    <property type="match status" value="1"/>
</dbReference>
<dbReference type="Gene3D" id="1.10.10.60">
    <property type="entry name" value="Homeodomain-like"/>
    <property type="match status" value="1"/>
</dbReference>
<evidence type="ECO:0000256" key="2">
    <source>
        <dbReference type="ARBA" id="ARBA00022840"/>
    </source>
</evidence>
<keyword evidence="2" id="KW-0067">ATP-binding</keyword>
<dbReference type="Proteomes" id="UP001058120">
    <property type="component" value="Chromosome"/>
</dbReference>
<organism evidence="6 7">
    <name type="scientific">Taurinivorans muris</name>
    <dbReference type="NCBI Taxonomy" id="2787751"/>
    <lineage>
        <taxon>Bacteria</taxon>
        <taxon>Pseudomonadati</taxon>
        <taxon>Thermodesulfobacteriota</taxon>
        <taxon>Desulfovibrionia</taxon>
        <taxon>Desulfovibrionales</taxon>
        <taxon>Desulfovibrionaceae</taxon>
        <taxon>Taurinivorans</taxon>
    </lineage>
</organism>
<keyword evidence="1" id="KW-0547">Nucleotide-binding</keyword>
<dbReference type="PANTHER" id="PTHR32071">
    <property type="entry name" value="TRANSCRIPTIONAL REGULATORY PROTEIN"/>
    <property type="match status" value="1"/>
</dbReference>
<gene>
    <name evidence="6" type="ORF">JBF11_08975</name>
</gene>
<sequence length="306" mass="34601">MAIIGNSPAMQRLRKQIEKIAKTNAAILLQGESGTGKELVAMAIHKLSERSSKEFVAINCGAIPESLMESLLFGYEEGAFSGAKKNGQQGLLETANGGTLFLDEAGEMPYLMQAKILRTLQNNKIRRLGASKSIQLDVRIISASNKNLRKQVELGNFRKDLFYRLDVIPIFIPPLRERMEDVPLLIDFFLKDFENQYHTKFSVTNGLLKKFMEYHWPGNIRELRNFIEYGVCFCEDGMLSAELYEPRFALALNPTEQEIILKPKQKTKKEHIQKLLGIHGASTKGKIKTAQELGISLATLYRHLKN</sequence>
<dbReference type="RefSeq" id="WP_334315148.1">
    <property type="nucleotide sequence ID" value="NZ_CP065938.1"/>
</dbReference>
<accession>A0ABY5Y070</accession>
<keyword evidence="7" id="KW-1185">Reference proteome</keyword>
<evidence type="ECO:0000313" key="7">
    <source>
        <dbReference type="Proteomes" id="UP001058120"/>
    </source>
</evidence>
<keyword evidence="3" id="KW-0805">Transcription regulation</keyword>
<evidence type="ECO:0000256" key="4">
    <source>
        <dbReference type="ARBA" id="ARBA00023163"/>
    </source>
</evidence>
<dbReference type="PROSITE" id="PS50045">
    <property type="entry name" value="SIGMA54_INTERACT_4"/>
    <property type="match status" value="1"/>
</dbReference>
<keyword evidence="4" id="KW-0804">Transcription</keyword>
<feature type="domain" description="Sigma-54 factor interaction" evidence="5">
    <location>
        <begin position="3"/>
        <end position="232"/>
    </location>
</feature>
<dbReference type="InterPro" id="IPR027417">
    <property type="entry name" value="P-loop_NTPase"/>
</dbReference>
<dbReference type="InterPro" id="IPR025944">
    <property type="entry name" value="Sigma_54_int_dom_CS"/>
</dbReference>
<evidence type="ECO:0000256" key="3">
    <source>
        <dbReference type="ARBA" id="ARBA00023015"/>
    </source>
</evidence>
<dbReference type="EMBL" id="CP065938">
    <property type="protein sequence ID" value="UWX05564.1"/>
    <property type="molecule type" value="Genomic_DNA"/>
</dbReference>
<evidence type="ECO:0000256" key="1">
    <source>
        <dbReference type="ARBA" id="ARBA00022741"/>
    </source>
</evidence>
<dbReference type="PROSITE" id="PS00675">
    <property type="entry name" value="SIGMA54_INTERACT_1"/>
    <property type="match status" value="1"/>
</dbReference>
<dbReference type="Pfam" id="PF00158">
    <property type="entry name" value="Sigma54_activat"/>
    <property type="match status" value="1"/>
</dbReference>
<dbReference type="InterPro" id="IPR025662">
    <property type="entry name" value="Sigma_54_int_dom_ATP-bd_1"/>
</dbReference>
<dbReference type="SMART" id="SM00382">
    <property type="entry name" value="AAA"/>
    <property type="match status" value="1"/>
</dbReference>
<dbReference type="InterPro" id="IPR003593">
    <property type="entry name" value="AAA+_ATPase"/>
</dbReference>
<dbReference type="Pfam" id="PF25601">
    <property type="entry name" value="AAA_lid_14"/>
    <property type="match status" value="1"/>
</dbReference>
<dbReference type="SUPFAM" id="SSF52540">
    <property type="entry name" value="P-loop containing nucleoside triphosphate hydrolases"/>
    <property type="match status" value="1"/>
</dbReference>
<name>A0ABY5Y070_9BACT</name>
<reference evidence="6" key="1">
    <citation type="submission" date="2020-12" db="EMBL/GenBank/DDBJ databases">
        <title>Taurinivorans muris gen. nov., sp. nov., fundamental and realized metabolic niche of a ubiquitous sulfidogenic bacterium in the murine intestine.</title>
        <authorList>
            <person name="Ye H."/>
            <person name="Hanson B.T."/>
            <person name="Loy A."/>
        </authorList>
    </citation>
    <scope>NUCLEOTIDE SEQUENCE</scope>
    <source>
        <strain evidence="6">LT0009</strain>
    </source>
</reference>
<dbReference type="InterPro" id="IPR058031">
    <property type="entry name" value="AAA_lid_NorR"/>
</dbReference>
<dbReference type="CDD" id="cd00009">
    <property type="entry name" value="AAA"/>
    <property type="match status" value="1"/>
</dbReference>
<protein>
    <submittedName>
        <fullName evidence="6">Sigma 54-interacting transcriptional regulator</fullName>
    </submittedName>
</protein>